<comment type="function">
    <text evidence="5">Could be a nuclease involved in processing of the 5'-end of pre-16S rRNA.</text>
</comment>
<feature type="domain" description="YqgF/RNase H-like" evidence="6">
    <location>
        <begin position="12"/>
        <end position="113"/>
    </location>
</feature>
<dbReference type="InterPro" id="IPR037027">
    <property type="entry name" value="YqgF/RNaseH-like_dom_sf"/>
</dbReference>
<accession>A0A1S1V8T5</accession>
<dbReference type="GO" id="GO:0004518">
    <property type="term" value="F:nuclease activity"/>
    <property type="evidence" value="ECO:0007669"/>
    <property type="project" value="UniProtKB-KW"/>
</dbReference>
<comment type="subcellular location">
    <subcellularLocation>
        <location evidence="5">Cytoplasm</location>
    </subcellularLocation>
</comment>
<sequence>MKKRKRVDFLHKRYMGLDVGNKTIGVAVSDLLLLTAQGITTVKRKGIKTDLKELEDIMSEYGVEKTIVGLPKNMNNTLGPQGEKVLKFVEKFKEKFPEMEVVMVDERLSTVSAERALIGGDVRREKRKDLIDKVAATYILQSYLDKERGERVE</sequence>
<evidence type="ECO:0000259" key="6">
    <source>
        <dbReference type="SMART" id="SM00732"/>
    </source>
</evidence>
<keyword evidence="4 5" id="KW-0378">Hydrolase</keyword>
<evidence type="ECO:0000256" key="3">
    <source>
        <dbReference type="ARBA" id="ARBA00022722"/>
    </source>
</evidence>
<dbReference type="EC" id="3.1.-.-" evidence="5"/>
<proteinExistence type="inferred from homology"/>
<evidence type="ECO:0000256" key="5">
    <source>
        <dbReference type="HAMAP-Rule" id="MF_00651"/>
    </source>
</evidence>
<keyword evidence="8" id="KW-1185">Reference proteome</keyword>
<dbReference type="STRING" id="39480.EUAN_07900"/>
<protein>
    <recommendedName>
        <fullName evidence="5">Putative pre-16S rRNA nuclease</fullName>
        <ecNumber evidence="5">3.1.-.-</ecNumber>
    </recommendedName>
</protein>
<dbReference type="RefSeq" id="WP_071061897.1">
    <property type="nucleotide sequence ID" value="NZ_MKIE01000002.1"/>
</dbReference>
<keyword evidence="3 5" id="KW-0540">Nuclease</keyword>
<dbReference type="PANTHER" id="PTHR33317:SF4">
    <property type="entry name" value="POLYNUCLEOTIDYL TRANSFERASE, RIBONUCLEASE H-LIKE SUPERFAMILY PROTEIN"/>
    <property type="match status" value="1"/>
</dbReference>
<comment type="similarity">
    <text evidence="5">Belongs to the YqgF HJR family.</text>
</comment>
<evidence type="ECO:0000313" key="8">
    <source>
        <dbReference type="Proteomes" id="UP000180254"/>
    </source>
</evidence>
<organism evidence="7 8">
    <name type="scientific">Andreesenia angusta</name>
    <dbReference type="NCBI Taxonomy" id="39480"/>
    <lineage>
        <taxon>Bacteria</taxon>
        <taxon>Bacillati</taxon>
        <taxon>Bacillota</taxon>
        <taxon>Tissierellia</taxon>
        <taxon>Tissierellales</taxon>
        <taxon>Gottschalkiaceae</taxon>
        <taxon>Andreesenia</taxon>
    </lineage>
</organism>
<evidence type="ECO:0000256" key="2">
    <source>
        <dbReference type="ARBA" id="ARBA00022517"/>
    </source>
</evidence>
<dbReference type="NCBIfam" id="TIGR00250">
    <property type="entry name" value="RNAse_H_YqgF"/>
    <property type="match status" value="1"/>
</dbReference>
<dbReference type="PANTHER" id="PTHR33317">
    <property type="entry name" value="POLYNUCLEOTIDYL TRANSFERASE, RIBONUCLEASE H-LIKE SUPERFAMILY PROTEIN"/>
    <property type="match status" value="1"/>
</dbReference>
<evidence type="ECO:0000313" key="7">
    <source>
        <dbReference type="EMBL" id="OHW63006.1"/>
    </source>
</evidence>
<reference evidence="7 8" key="1">
    <citation type="submission" date="2016-09" db="EMBL/GenBank/DDBJ databases">
        <title>Genome sequence of Eubacterium angustum.</title>
        <authorList>
            <person name="Poehlein A."/>
            <person name="Daniel R."/>
        </authorList>
    </citation>
    <scope>NUCLEOTIDE SEQUENCE [LARGE SCALE GENOMIC DNA]</scope>
    <source>
        <strain evidence="7 8">DSM 1989</strain>
    </source>
</reference>
<evidence type="ECO:0000256" key="1">
    <source>
        <dbReference type="ARBA" id="ARBA00022490"/>
    </source>
</evidence>
<keyword evidence="1 5" id="KW-0963">Cytoplasm</keyword>
<dbReference type="CDD" id="cd16964">
    <property type="entry name" value="YqgF"/>
    <property type="match status" value="1"/>
</dbReference>
<dbReference type="GO" id="GO:0005829">
    <property type="term" value="C:cytosol"/>
    <property type="evidence" value="ECO:0007669"/>
    <property type="project" value="TreeGrafter"/>
</dbReference>
<comment type="caution">
    <text evidence="7">The sequence shown here is derived from an EMBL/GenBank/DDBJ whole genome shotgun (WGS) entry which is preliminary data.</text>
</comment>
<dbReference type="Pfam" id="PF03652">
    <property type="entry name" value="RuvX"/>
    <property type="match status" value="1"/>
</dbReference>
<dbReference type="InterPro" id="IPR006641">
    <property type="entry name" value="YqgF/RNaseH-like_dom"/>
</dbReference>
<dbReference type="SUPFAM" id="SSF53098">
    <property type="entry name" value="Ribonuclease H-like"/>
    <property type="match status" value="1"/>
</dbReference>
<dbReference type="InterPro" id="IPR005227">
    <property type="entry name" value="YqgF"/>
</dbReference>
<keyword evidence="2 5" id="KW-0690">Ribosome biogenesis</keyword>
<dbReference type="EMBL" id="MKIE01000002">
    <property type="protein sequence ID" value="OHW63006.1"/>
    <property type="molecule type" value="Genomic_DNA"/>
</dbReference>
<dbReference type="InterPro" id="IPR012337">
    <property type="entry name" value="RNaseH-like_sf"/>
</dbReference>
<dbReference type="Proteomes" id="UP000180254">
    <property type="component" value="Unassembled WGS sequence"/>
</dbReference>
<dbReference type="AlphaFoldDB" id="A0A1S1V8T5"/>
<dbReference type="Gene3D" id="3.30.420.140">
    <property type="entry name" value="YqgF/RNase H-like domain"/>
    <property type="match status" value="1"/>
</dbReference>
<gene>
    <name evidence="7" type="primary">yrrK</name>
    <name evidence="7" type="ORF">EUAN_07900</name>
</gene>
<dbReference type="SMART" id="SM00732">
    <property type="entry name" value="YqgFc"/>
    <property type="match status" value="1"/>
</dbReference>
<dbReference type="HAMAP" id="MF_00651">
    <property type="entry name" value="Nuclease_YqgF"/>
    <property type="match status" value="1"/>
</dbReference>
<dbReference type="OrthoDB" id="9796140at2"/>
<dbReference type="GO" id="GO:0016788">
    <property type="term" value="F:hydrolase activity, acting on ester bonds"/>
    <property type="evidence" value="ECO:0007669"/>
    <property type="project" value="UniProtKB-UniRule"/>
</dbReference>
<dbReference type="GO" id="GO:0000967">
    <property type="term" value="P:rRNA 5'-end processing"/>
    <property type="evidence" value="ECO:0007669"/>
    <property type="project" value="UniProtKB-UniRule"/>
</dbReference>
<evidence type="ECO:0000256" key="4">
    <source>
        <dbReference type="ARBA" id="ARBA00022801"/>
    </source>
</evidence>
<name>A0A1S1V8T5_9FIRM</name>